<name>A0A8S0WJ47_CYCAE</name>
<protein>
    <recommendedName>
        <fullName evidence="2">PPIase cyclophilin-type domain-containing protein</fullName>
    </recommendedName>
</protein>
<dbReference type="EMBL" id="CACVBS010000101">
    <property type="protein sequence ID" value="CAA7270960.1"/>
    <property type="molecule type" value="Genomic_DNA"/>
</dbReference>
<proteinExistence type="predicted"/>
<evidence type="ECO:0000313" key="4">
    <source>
        <dbReference type="Proteomes" id="UP000467700"/>
    </source>
</evidence>
<dbReference type="AlphaFoldDB" id="A0A8S0WJ47"/>
<comment type="catalytic activity">
    <reaction evidence="1">
        <text>[protein]-peptidylproline (omega=180) = [protein]-peptidylproline (omega=0)</text>
        <dbReference type="Rhea" id="RHEA:16237"/>
        <dbReference type="Rhea" id="RHEA-COMP:10747"/>
        <dbReference type="Rhea" id="RHEA-COMP:10748"/>
        <dbReference type="ChEBI" id="CHEBI:83833"/>
        <dbReference type="ChEBI" id="CHEBI:83834"/>
        <dbReference type="EC" id="5.2.1.8"/>
    </reaction>
</comment>
<dbReference type="SUPFAM" id="SSF50891">
    <property type="entry name" value="Cyclophilin-like"/>
    <property type="match status" value="1"/>
</dbReference>
<dbReference type="PROSITE" id="PS50072">
    <property type="entry name" value="CSA_PPIASE_2"/>
    <property type="match status" value="1"/>
</dbReference>
<dbReference type="OrthoDB" id="3021093at2759"/>
<feature type="domain" description="PPIase cyclophilin-type" evidence="2">
    <location>
        <begin position="1"/>
        <end position="69"/>
    </location>
</feature>
<dbReference type="GO" id="GO:0003755">
    <property type="term" value="F:peptidyl-prolyl cis-trans isomerase activity"/>
    <property type="evidence" value="ECO:0007669"/>
    <property type="project" value="UniProtKB-EC"/>
</dbReference>
<dbReference type="InterPro" id="IPR002130">
    <property type="entry name" value="Cyclophilin-type_PPIase_dom"/>
</dbReference>
<evidence type="ECO:0000259" key="2">
    <source>
        <dbReference type="PROSITE" id="PS50072"/>
    </source>
</evidence>
<reference evidence="3 4" key="1">
    <citation type="submission" date="2020-01" db="EMBL/GenBank/DDBJ databases">
        <authorList>
            <person name="Gupta K D."/>
        </authorList>
    </citation>
    <scope>NUCLEOTIDE SEQUENCE [LARGE SCALE GENOMIC DNA]</scope>
</reference>
<dbReference type="Pfam" id="PF00160">
    <property type="entry name" value="Pro_isomerase"/>
    <property type="match status" value="1"/>
</dbReference>
<comment type="caution">
    <text evidence="3">The sequence shown here is derived from an EMBL/GenBank/DDBJ whole genome shotgun (WGS) entry which is preliminary data.</text>
</comment>
<gene>
    <name evidence="3" type="ORF">AAE3_LOCUS13223</name>
</gene>
<dbReference type="InterPro" id="IPR029000">
    <property type="entry name" value="Cyclophilin-like_dom_sf"/>
</dbReference>
<evidence type="ECO:0000313" key="3">
    <source>
        <dbReference type="EMBL" id="CAA7270960.1"/>
    </source>
</evidence>
<dbReference type="Gene3D" id="2.40.100.10">
    <property type="entry name" value="Cyclophilin-like"/>
    <property type="match status" value="1"/>
</dbReference>
<dbReference type="Proteomes" id="UP000467700">
    <property type="component" value="Unassembled WGS sequence"/>
</dbReference>
<accession>A0A8S0WJ47</accession>
<evidence type="ECO:0000256" key="1">
    <source>
        <dbReference type="ARBA" id="ARBA00000971"/>
    </source>
</evidence>
<sequence length="305" mass="33599">MVNSSPNLSGSQFFITFGPTPYLDNKCTTFGRVSQHHLKLTQNLPLLQAKRQRQYSYPESSGSDATCAEANSPFQPRSWAVPSLARTHPSSKYTSRLLSMGYFRIELDVQALASTQMPKDNNEWSMVILIKFSDEDAVDHNGTPARKRISGCPRLRDAKSLPHRNATFKFEGLIIKKIASKLDRTNAPNGPQIADVHKYSHHIRNPILSPLRTNANMSSATIAAAGQPVSSNPPSVFIFNVGRSSPRQLNDGPVGDTSLLQSFINALQSIKAKGYVVQGAMYGPEGANIFIDTDDEDWDAQISIH</sequence>
<organism evidence="3 4">
    <name type="scientific">Cyclocybe aegerita</name>
    <name type="common">Black poplar mushroom</name>
    <name type="synonym">Agrocybe aegerita</name>
    <dbReference type="NCBI Taxonomy" id="1973307"/>
    <lineage>
        <taxon>Eukaryota</taxon>
        <taxon>Fungi</taxon>
        <taxon>Dikarya</taxon>
        <taxon>Basidiomycota</taxon>
        <taxon>Agaricomycotina</taxon>
        <taxon>Agaricomycetes</taxon>
        <taxon>Agaricomycetidae</taxon>
        <taxon>Agaricales</taxon>
        <taxon>Agaricineae</taxon>
        <taxon>Bolbitiaceae</taxon>
        <taxon>Cyclocybe</taxon>
    </lineage>
</organism>
<keyword evidence="4" id="KW-1185">Reference proteome</keyword>